<protein>
    <submittedName>
        <fullName evidence="12">Uncharacterized protein</fullName>
    </submittedName>
</protein>
<dbReference type="Ensembl" id="ENSLBET00000012102.1">
    <property type="protein sequence ID" value="ENSLBEP00000011511.1"/>
    <property type="gene ID" value="ENSLBEG00000008865.1"/>
</dbReference>
<evidence type="ECO:0000256" key="11">
    <source>
        <dbReference type="SAM" id="Phobius"/>
    </source>
</evidence>
<reference evidence="12" key="1">
    <citation type="submission" date="2025-08" db="UniProtKB">
        <authorList>
            <consortium name="Ensembl"/>
        </authorList>
    </citation>
    <scope>IDENTIFICATION</scope>
</reference>
<dbReference type="UniPathway" id="UPA00705"/>
<evidence type="ECO:0000256" key="7">
    <source>
        <dbReference type="ARBA" id="ARBA00022989"/>
    </source>
</evidence>
<dbReference type="AlphaFoldDB" id="A0A3Q3EVQ0"/>
<feature type="region of interest" description="Disordered" evidence="10">
    <location>
        <begin position="62"/>
        <end position="89"/>
    </location>
</feature>
<keyword evidence="13" id="KW-1185">Reference proteome</keyword>
<feature type="transmembrane region" description="Helical" evidence="11">
    <location>
        <begin position="35"/>
        <end position="56"/>
    </location>
</feature>
<sequence>MMGSVSVSTLTRPNTDLKQTKNMIYSKPPRTGSDFFVMTVFAVAMLTPAAWILHHLPEYRKKSRLRLKPPTPSSSTSSSSSSSSSSPSV</sequence>
<dbReference type="GO" id="GO:0005743">
    <property type="term" value="C:mitochondrial inner membrane"/>
    <property type="evidence" value="ECO:0007669"/>
    <property type="project" value="UniProtKB-SubCell"/>
</dbReference>
<evidence type="ECO:0000313" key="12">
    <source>
        <dbReference type="Ensembl" id="ENSLBEP00000011511.1"/>
    </source>
</evidence>
<evidence type="ECO:0000256" key="1">
    <source>
        <dbReference type="ARBA" id="ARBA00004434"/>
    </source>
</evidence>
<evidence type="ECO:0000256" key="10">
    <source>
        <dbReference type="SAM" id="MobiDB-lite"/>
    </source>
</evidence>
<feature type="region of interest" description="Disordered" evidence="10">
    <location>
        <begin position="1"/>
        <end position="30"/>
    </location>
</feature>
<evidence type="ECO:0000256" key="8">
    <source>
        <dbReference type="ARBA" id="ARBA00023128"/>
    </source>
</evidence>
<dbReference type="SUPFAM" id="SSF81431">
    <property type="entry name" value="Mitochondrial cytochrome c oxidase subunit VIIIb (aka IX)"/>
    <property type="match status" value="1"/>
</dbReference>
<dbReference type="InterPro" id="IPR036548">
    <property type="entry name" value="Cyt_c_oxidase_su8_sf"/>
</dbReference>
<comment type="similarity">
    <text evidence="3">Belongs to the cytochrome c oxidase VIII family.</text>
</comment>
<evidence type="ECO:0000256" key="2">
    <source>
        <dbReference type="ARBA" id="ARBA00004673"/>
    </source>
</evidence>
<name>A0A3Q3EVQ0_9LABR</name>
<accession>A0A3Q3EVQ0</accession>
<keyword evidence="4 11" id="KW-0812">Transmembrane</keyword>
<dbReference type="Pfam" id="PF02285">
    <property type="entry name" value="COX8"/>
    <property type="match status" value="1"/>
</dbReference>
<dbReference type="PANTHER" id="PTHR16717">
    <property type="entry name" value="CYTOCHROME C OXIDASE POLYPEPTIDE VIII"/>
    <property type="match status" value="1"/>
</dbReference>
<feature type="compositionally biased region" description="Low complexity" evidence="10">
    <location>
        <begin position="73"/>
        <end position="89"/>
    </location>
</feature>
<dbReference type="GO" id="GO:0006123">
    <property type="term" value="P:mitochondrial electron transport, cytochrome c to oxygen"/>
    <property type="evidence" value="ECO:0007669"/>
    <property type="project" value="InterPro"/>
</dbReference>
<keyword evidence="8" id="KW-0496">Mitochondrion</keyword>
<dbReference type="InterPro" id="IPR003205">
    <property type="entry name" value="Cyt_c_oxidase_su8"/>
</dbReference>
<comment type="pathway">
    <text evidence="2">Energy metabolism; oxidative phosphorylation.</text>
</comment>
<dbReference type="GO" id="GO:0045277">
    <property type="term" value="C:respiratory chain complex IV"/>
    <property type="evidence" value="ECO:0007669"/>
    <property type="project" value="InterPro"/>
</dbReference>
<evidence type="ECO:0000256" key="4">
    <source>
        <dbReference type="ARBA" id="ARBA00022692"/>
    </source>
</evidence>
<evidence type="ECO:0000256" key="3">
    <source>
        <dbReference type="ARBA" id="ARBA00010117"/>
    </source>
</evidence>
<dbReference type="PANTHER" id="PTHR16717:SF7">
    <property type="entry name" value="CYTOCHROME C OXIDASE SUBUNIT 8A, MITOCHONDRIAL-LIKE"/>
    <property type="match status" value="1"/>
</dbReference>
<organism evidence="12 13">
    <name type="scientific">Labrus bergylta</name>
    <name type="common">ballan wrasse</name>
    <dbReference type="NCBI Taxonomy" id="56723"/>
    <lineage>
        <taxon>Eukaryota</taxon>
        <taxon>Metazoa</taxon>
        <taxon>Chordata</taxon>
        <taxon>Craniata</taxon>
        <taxon>Vertebrata</taxon>
        <taxon>Euteleostomi</taxon>
        <taxon>Actinopterygii</taxon>
        <taxon>Neopterygii</taxon>
        <taxon>Teleostei</taxon>
        <taxon>Neoteleostei</taxon>
        <taxon>Acanthomorphata</taxon>
        <taxon>Eupercaria</taxon>
        <taxon>Labriformes</taxon>
        <taxon>Labridae</taxon>
        <taxon>Labrus</taxon>
    </lineage>
</organism>
<evidence type="ECO:0000256" key="9">
    <source>
        <dbReference type="ARBA" id="ARBA00023136"/>
    </source>
</evidence>
<keyword evidence="7 11" id="KW-1133">Transmembrane helix</keyword>
<dbReference type="InParanoid" id="A0A3Q3EVQ0"/>
<keyword evidence="5" id="KW-0999">Mitochondrion inner membrane</keyword>
<keyword evidence="9 11" id="KW-0472">Membrane</keyword>
<feature type="compositionally biased region" description="Polar residues" evidence="10">
    <location>
        <begin position="1"/>
        <end position="23"/>
    </location>
</feature>
<dbReference type="Proteomes" id="UP000261660">
    <property type="component" value="Unplaced"/>
</dbReference>
<dbReference type="STRING" id="56723.ENSLBEP00000011511"/>
<keyword evidence="6" id="KW-0809">Transit peptide</keyword>
<reference evidence="12" key="2">
    <citation type="submission" date="2025-09" db="UniProtKB">
        <authorList>
            <consortium name="Ensembl"/>
        </authorList>
    </citation>
    <scope>IDENTIFICATION</scope>
</reference>
<comment type="subcellular location">
    <subcellularLocation>
        <location evidence="1">Mitochondrion inner membrane</location>
        <topology evidence="1">Single-pass membrane protein</topology>
    </subcellularLocation>
</comment>
<evidence type="ECO:0000256" key="5">
    <source>
        <dbReference type="ARBA" id="ARBA00022792"/>
    </source>
</evidence>
<evidence type="ECO:0000313" key="13">
    <source>
        <dbReference type="Proteomes" id="UP000261660"/>
    </source>
</evidence>
<dbReference type="Gene3D" id="4.10.81.10">
    <property type="entry name" value="Cytochrome c oxidase, subunit 8"/>
    <property type="match status" value="1"/>
</dbReference>
<dbReference type="GeneTree" id="ENSGT01140000282622"/>
<proteinExistence type="inferred from homology"/>
<evidence type="ECO:0000256" key="6">
    <source>
        <dbReference type="ARBA" id="ARBA00022946"/>
    </source>
</evidence>